<evidence type="ECO:0000313" key="9">
    <source>
        <dbReference type="Proteomes" id="UP000251576"/>
    </source>
</evidence>
<evidence type="ECO:0000259" key="7">
    <source>
        <dbReference type="Pfam" id="PF18649"/>
    </source>
</evidence>
<evidence type="ECO:0000256" key="3">
    <source>
        <dbReference type="ARBA" id="ARBA00022558"/>
    </source>
</evidence>
<sequence length="225" mass="24968">MKLNPLLISLPLLALSLSTQAINVGDVTAIMGPESTSLSKEIANTTDTARYVSVSVERLSSPMADGTIIPLETKSELLSTPASLILPGHAKENFRFFYKGPQDDKERYYRISWTDEPVTEFGASKNRKQGEATTSAIIGTILVVAPRNEKFDYRRSNDTVTNTGNASFRVISYGPCRDKTKDTGQGCRERYYLMPGVSVKIKHTDLTNKKTRIGIWHGETYINVN</sequence>
<organism evidence="8 9">
    <name type="scientific">Enterobacter cloacae</name>
    <dbReference type="NCBI Taxonomy" id="550"/>
    <lineage>
        <taxon>Bacteria</taxon>
        <taxon>Pseudomonadati</taxon>
        <taxon>Pseudomonadota</taxon>
        <taxon>Gammaproteobacteria</taxon>
        <taxon>Enterobacterales</taxon>
        <taxon>Enterobacteriaceae</taxon>
        <taxon>Enterobacter</taxon>
        <taxon>Enterobacter cloacae complex</taxon>
    </lineage>
</organism>
<keyword evidence="5" id="KW-0143">Chaperone</keyword>
<dbReference type="Pfam" id="PF18649">
    <property type="entry name" value="EcpB_C"/>
    <property type="match status" value="1"/>
</dbReference>
<evidence type="ECO:0000313" key="8">
    <source>
        <dbReference type="EMBL" id="RAZ65641.1"/>
    </source>
</evidence>
<comment type="similarity">
    <text evidence="1">Belongs to the EcpB/EcpE family.</text>
</comment>
<comment type="caution">
    <text evidence="8">The sequence shown here is derived from an EMBL/GenBank/DDBJ whole genome shotgun (WGS) entry which is preliminary data.</text>
</comment>
<dbReference type="InterPro" id="IPR008962">
    <property type="entry name" value="PapD-like_sf"/>
</dbReference>
<name>A0A330G7X3_ENTCL</name>
<dbReference type="Gene3D" id="2.60.40.10">
    <property type="entry name" value="Immunoglobulins"/>
    <property type="match status" value="1"/>
</dbReference>
<dbReference type="SUPFAM" id="SSF49354">
    <property type="entry name" value="PapD-like"/>
    <property type="match status" value="1"/>
</dbReference>
<evidence type="ECO:0000256" key="6">
    <source>
        <dbReference type="SAM" id="SignalP"/>
    </source>
</evidence>
<reference evidence="8 9" key="1">
    <citation type="submission" date="2018-06" db="EMBL/GenBank/DDBJ databases">
        <title>ACT-28, a chromosomally-encoded AmpC with carbapenemase activity from Enterobacter kobei.</title>
        <authorList>
            <person name="Jousset A.B."/>
            <person name="Oueslati S."/>
            <person name="Bernabeu S."/>
            <person name="Takissian J."/>
            <person name="Creton E."/>
            <person name="Vogel A."/>
            <person name="Cotellon G."/>
            <person name="Bonnin R.A."/>
            <person name="Dortet L."/>
            <person name="Naas T."/>
        </authorList>
    </citation>
    <scope>NUCLEOTIDE SEQUENCE [LARGE SCALE GENOMIC DNA]</scope>
    <source>
        <strain evidence="8 9">99B3</strain>
    </source>
</reference>
<evidence type="ECO:0000256" key="4">
    <source>
        <dbReference type="ARBA" id="ARBA00022729"/>
    </source>
</evidence>
<accession>A0A330G7X3</accession>
<keyword evidence="4 6" id="KW-0732">Signal</keyword>
<dbReference type="InterPro" id="IPR013783">
    <property type="entry name" value="Ig-like_fold"/>
</dbReference>
<dbReference type="Proteomes" id="UP000251576">
    <property type="component" value="Unassembled WGS sequence"/>
</dbReference>
<proteinExistence type="inferred from homology"/>
<feature type="chain" id="PRO_5016313420" description="Probable fimbrial chaperone EcpB" evidence="6">
    <location>
        <begin position="22"/>
        <end position="225"/>
    </location>
</feature>
<dbReference type="RefSeq" id="WP_045330710.1">
    <property type="nucleotide sequence ID" value="NZ_CABMNQ010000028.1"/>
</dbReference>
<protein>
    <recommendedName>
        <fullName evidence="2">Probable fimbrial chaperone EcpB</fullName>
    </recommendedName>
</protein>
<gene>
    <name evidence="8" type="ORF">DP202_15225</name>
</gene>
<dbReference type="InterPro" id="IPR040695">
    <property type="entry name" value="EcpB_C"/>
</dbReference>
<evidence type="ECO:0000256" key="5">
    <source>
        <dbReference type="ARBA" id="ARBA00023186"/>
    </source>
</evidence>
<dbReference type="EMBL" id="QMDH01000028">
    <property type="protein sequence ID" value="RAZ65641.1"/>
    <property type="molecule type" value="Genomic_DNA"/>
</dbReference>
<keyword evidence="3" id="KW-1029">Fimbrium biogenesis</keyword>
<dbReference type="AlphaFoldDB" id="A0A330G7X3"/>
<feature type="signal peptide" evidence="6">
    <location>
        <begin position="1"/>
        <end position="21"/>
    </location>
</feature>
<evidence type="ECO:0000256" key="2">
    <source>
        <dbReference type="ARBA" id="ARBA00014241"/>
    </source>
</evidence>
<evidence type="ECO:0000256" key="1">
    <source>
        <dbReference type="ARBA" id="ARBA00009408"/>
    </source>
</evidence>
<feature type="domain" description="EcpB C-terminal" evidence="7">
    <location>
        <begin position="151"/>
        <end position="224"/>
    </location>
</feature>